<proteinExistence type="predicted"/>
<organism evidence="1 2">
    <name type="scientific">Rotaria sordida</name>
    <dbReference type="NCBI Taxonomy" id="392033"/>
    <lineage>
        <taxon>Eukaryota</taxon>
        <taxon>Metazoa</taxon>
        <taxon>Spiralia</taxon>
        <taxon>Gnathifera</taxon>
        <taxon>Rotifera</taxon>
        <taxon>Eurotatoria</taxon>
        <taxon>Bdelloidea</taxon>
        <taxon>Philodinida</taxon>
        <taxon>Philodinidae</taxon>
        <taxon>Rotaria</taxon>
    </lineage>
</organism>
<comment type="caution">
    <text evidence="1">The sequence shown here is derived from an EMBL/GenBank/DDBJ whole genome shotgun (WGS) entry which is preliminary data.</text>
</comment>
<protein>
    <submittedName>
        <fullName evidence="1">Uncharacterized protein</fullName>
    </submittedName>
</protein>
<gene>
    <name evidence="1" type="ORF">SEV965_LOCUS35164</name>
</gene>
<dbReference type="EMBL" id="CAJNOU010005571">
    <property type="protein sequence ID" value="CAF1482344.1"/>
    <property type="molecule type" value="Genomic_DNA"/>
</dbReference>
<sequence length="89" mass="10468">MFLGYWLPLMNSYSAEWLELSSYKINGSLTKAEQFYRAYSKRCLLWPPSLLSQIGTLNLLDEECWFPKATDQTYVGKLRNLHVQLPKFD</sequence>
<evidence type="ECO:0000313" key="1">
    <source>
        <dbReference type="EMBL" id="CAF1482344.1"/>
    </source>
</evidence>
<reference evidence="1" key="1">
    <citation type="submission" date="2021-02" db="EMBL/GenBank/DDBJ databases">
        <authorList>
            <person name="Nowell W R."/>
        </authorList>
    </citation>
    <scope>NUCLEOTIDE SEQUENCE</scope>
</reference>
<dbReference type="AlphaFoldDB" id="A0A815RTN6"/>
<dbReference type="Gene3D" id="1.20.58.530">
    <property type="match status" value="1"/>
</dbReference>
<accession>A0A815RTN6</accession>
<name>A0A815RTN6_9BILA</name>
<evidence type="ECO:0000313" key="2">
    <source>
        <dbReference type="Proteomes" id="UP000663889"/>
    </source>
</evidence>
<dbReference type="Proteomes" id="UP000663889">
    <property type="component" value="Unassembled WGS sequence"/>
</dbReference>